<keyword evidence="3" id="KW-1185">Reference proteome</keyword>
<gene>
    <name evidence="2" type="ORF">OXPF_31790</name>
</gene>
<dbReference type="RefSeq" id="WP_054876180.1">
    <property type="nucleotide sequence ID" value="NZ_LKET01000041.1"/>
</dbReference>
<dbReference type="Proteomes" id="UP000050326">
    <property type="component" value="Unassembled WGS sequence"/>
</dbReference>
<evidence type="ECO:0000256" key="1">
    <source>
        <dbReference type="ARBA" id="ARBA00009981"/>
    </source>
</evidence>
<reference evidence="2 3" key="1">
    <citation type="submission" date="2015-09" db="EMBL/GenBank/DDBJ databases">
        <title>Genome sequence of Oxobacter pfennigii DSM 3222.</title>
        <authorList>
            <person name="Poehlein A."/>
            <person name="Bengelsdorf F.R."/>
            <person name="Schiel-Bengelsdorf B."/>
            <person name="Duerre P."/>
            <person name="Daniel R."/>
        </authorList>
    </citation>
    <scope>NUCLEOTIDE SEQUENCE [LARGE SCALE GENOMIC DNA]</scope>
    <source>
        <strain evidence="2 3">DSM 3222</strain>
    </source>
</reference>
<comment type="similarity">
    <text evidence="1">Belongs to the phD/YefM antitoxin family.</text>
</comment>
<sequence>MSPLRDKAHEIIDTISEKRVAEIIDFLEYLKIKEEMEATNEILSDKHMMELIKKGLKEIENNETVDLDDVLDNV</sequence>
<organism evidence="2 3">
    <name type="scientific">Oxobacter pfennigii</name>
    <dbReference type="NCBI Taxonomy" id="36849"/>
    <lineage>
        <taxon>Bacteria</taxon>
        <taxon>Bacillati</taxon>
        <taxon>Bacillota</taxon>
        <taxon>Clostridia</taxon>
        <taxon>Eubacteriales</taxon>
        <taxon>Clostridiaceae</taxon>
        <taxon>Oxobacter</taxon>
    </lineage>
</organism>
<dbReference type="AlphaFoldDB" id="A0A0P8W3K2"/>
<dbReference type="EMBL" id="LKET01000041">
    <property type="protein sequence ID" value="KPU43165.1"/>
    <property type="molecule type" value="Genomic_DNA"/>
</dbReference>
<evidence type="ECO:0008006" key="4">
    <source>
        <dbReference type="Google" id="ProtNLM"/>
    </source>
</evidence>
<evidence type="ECO:0000313" key="3">
    <source>
        <dbReference type="Proteomes" id="UP000050326"/>
    </source>
</evidence>
<dbReference type="OrthoDB" id="1730210at2"/>
<name>A0A0P8W3K2_9CLOT</name>
<evidence type="ECO:0000313" key="2">
    <source>
        <dbReference type="EMBL" id="KPU43165.1"/>
    </source>
</evidence>
<dbReference type="SUPFAM" id="SSF143120">
    <property type="entry name" value="YefM-like"/>
    <property type="match status" value="1"/>
</dbReference>
<accession>A0A0P8W3K2</accession>
<proteinExistence type="inferred from homology"/>
<dbReference type="STRING" id="36849.OXPF_31790"/>
<dbReference type="InterPro" id="IPR036165">
    <property type="entry name" value="YefM-like_sf"/>
</dbReference>
<protein>
    <recommendedName>
        <fullName evidence="4">DUF2281 domain-containing protein</fullName>
    </recommendedName>
</protein>
<comment type="caution">
    <text evidence="2">The sequence shown here is derived from an EMBL/GenBank/DDBJ whole genome shotgun (WGS) entry which is preliminary data.</text>
</comment>